<name>A0ABU5SWD3_9CYAN</name>
<proteinExistence type="predicted"/>
<evidence type="ECO:0000313" key="2">
    <source>
        <dbReference type="Proteomes" id="UP001302329"/>
    </source>
</evidence>
<keyword evidence="2" id="KW-1185">Reference proteome</keyword>
<accession>A0ABU5SWD3</accession>
<protein>
    <submittedName>
        <fullName evidence="1">Uncharacterized protein</fullName>
    </submittedName>
</protein>
<dbReference type="RefSeq" id="WP_323356809.1">
    <property type="nucleotide sequence ID" value="NZ_JAYGHY010000026.1"/>
</dbReference>
<gene>
    <name evidence="1" type="ORF">VB739_09400</name>
</gene>
<dbReference type="Proteomes" id="UP001302329">
    <property type="component" value="Unassembled WGS sequence"/>
</dbReference>
<dbReference type="EMBL" id="JAYGHY010000026">
    <property type="protein sequence ID" value="MEA5442766.1"/>
    <property type="molecule type" value="Genomic_DNA"/>
</dbReference>
<sequence>MPSAADDQALVAQLAAESQALGGVFEPERDCWRVVHRHVHGMLPSEYDIRDVPEDLYLAVLAACRAES</sequence>
<evidence type="ECO:0000313" key="1">
    <source>
        <dbReference type="EMBL" id="MEA5442766.1"/>
    </source>
</evidence>
<comment type="caution">
    <text evidence="1">The sequence shown here is derived from an EMBL/GenBank/DDBJ whole genome shotgun (WGS) entry which is preliminary data.</text>
</comment>
<reference evidence="1 2" key="1">
    <citation type="submission" date="2023-12" db="EMBL/GenBank/DDBJ databases">
        <title>Baltic Sea Cyanobacteria.</title>
        <authorList>
            <person name="Delbaje E."/>
            <person name="Fewer D.P."/>
            <person name="Shishido T.K."/>
        </authorList>
    </citation>
    <scope>NUCLEOTIDE SEQUENCE [LARGE SCALE GENOMIC DNA]</scope>
    <source>
        <strain evidence="1 2">UHCC 0281</strain>
    </source>
</reference>
<organism evidence="1 2">
    <name type="scientific">Cyanobium gracile UHCC 0281</name>
    <dbReference type="NCBI Taxonomy" id="3110309"/>
    <lineage>
        <taxon>Bacteria</taxon>
        <taxon>Bacillati</taxon>
        <taxon>Cyanobacteriota</taxon>
        <taxon>Cyanophyceae</taxon>
        <taxon>Synechococcales</taxon>
        <taxon>Prochlorococcaceae</taxon>
        <taxon>Cyanobium</taxon>
    </lineage>
</organism>